<dbReference type="GO" id="GO:0050518">
    <property type="term" value="F:2-C-methyl-D-erythritol 4-phosphate cytidylyltransferase activity"/>
    <property type="evidence" value="ECO:0007669"/>
    <property type="project" value="UniProtKB-EC"/>
</dbReference>
<evidence type="ECO:0000256" key="2">
    <source>
        <dbReference type="ARBA" id="ARBA00022695"/>
    </source>
</evidence>
<dbReference type="InterPro" id="IPR034683">
    <property type="entry name" value="IspD/TarI"/>
</dbReference>
<dbReference type="CDD" id="cd02516">
    <property type="entry name" value="CDP-ME_synthetase"/>
    <property type="match status" value="1"/>
</dbReference>
<organism evidence="3">
    <name type="scientific">mine drainage metagenome</name>
    <dbReference type="NCBI Taxonomy" id="410659"/>
    <lineage>
        <taxon>unclassified sequences</taxon>
        <taxon>metagenomes</taxon>
        <taxon>ecological metagenomes</taxon>
    </lineage>
</organism>
<sequence>MMRWAALVVAAGEGRRFGGFKQLVEIAGRPMLAWSLEALAAIAAFPIVAVVTAREAFEDVERVARPILGERLQPIVEGGATRQESVRNGLLALAGHCDALAIHDGARPCVRVEEIEAGMREVAPGRAALLASRIVDTLKETESGSLLVRATLPRENLWGAQTPQFATYADLLAAHERAVVAGVSATDDIGLLEAIGVRCTIIPSTAENLKVTQQSDRDLAAAILRARALRIREAR</sequence>
<proteinExistence type="inferred from homology"/>
<dbReference type="SUPFAM" id="SSF53448">
    <property type="entry name" value="Nucleotide-diphospho-sugar transferases"/>
    <property type="match status" value="1"/>
</dbReference>
<dbReference type="HAMAP" id="MF_00108">
    <property type="entry name" value="IspD"/>
    <property type="match status" value="1"/>
</dbReference>
<dbReference type="InterPro" id="IPR050088">
    <property type="entry name" value="IspD/TarI_cytidylyltransf_bact"/>
</dbReference>
<evidence type="ECO:0000313" key="3">
    <source>
        <dbReference type="EMBL" id="CBI00911.1"/>
    </source>
</evidence>
<dbReference type="Gene3D" id="3.90.550.10">
    <property type="entry name" value="Spore Coat Polysaccharide Biosynthesis Protein SpsA, Chain A"/>
    <property type="match status" value="1"/>
</dbReference>
<name>E6Q151_9ZZZZ</name>
<dbReference type="InterPro" id="IPR001228">
    <property type="entry name" value="IspD"/>
</dbReference>
<dbReference type="InterPro" id="IPR029044">
    <property type="entry name" value="Nucleotide-diphossugar_trans"/>
</dbReference>
<dbReference type="PANTHER" id="PTHR32125:SF4">
    <property type="entry name" value="2-C-METHYL-D-ERYTHRITOL 4-PHOSPHATE CYTIDYLYLTRANSFERASE, CHLOROPLASTIC"/>
    <property type="match status" value="1"/>
</dbReference>
<dbReference type="GO" id="GO:0008299">
    <property type="term" value="P:isoprenoid biosynthetic process"/>
    <property type="evidence" value="ECO:0007669"/>
    <property type="project" value="InterPro"/>
</dbReference>
<dbReference type="EMBL" id="CABO01000007">
    <property type="protein sequence ID" value="CBI00911.1"/>
    <property type="molecule type" value="Genomic_DNA"/>
</dbReference>
<comment type="caution">
    <text evidence="3">The sequence shown here is derived from an EMBL/GenBank/DDBJ whole genome shotgun (WGS) entry which is preliminary data.</text>
</comment>
<dbReference type="Pfam" id="PF01128">
    <property type="entry name" value="IspD"/>
    <property type="match status" value="1"/>
</dbReference>
<protein>
    <submittedName>
        <fullName evidence="3">2-C-methyl-D-erythritol 4-phosphate cytidylyltransferase (4-diphosphocytidyl-2C-methyl-D-erythritol synthase) (MEP cytidylyltransferase) (MCT)</fullName>
        <ecNumber evidence="3">2.7.7.60</ecNumber>
    </submittedName>
</protein>
<dbReference type="PANTHER" id="PTHR32125">
    <property type="entry name" value="2-C-METHYL-D-ERYTHRITOL 4-PHOSPHATE CYTIDYLYLTRANSFERASE, CHLOROPLASTIC"/>
    <property type="match status" value="1"/>
</dbReference>
<reference evidence="3" key="1">
    <citation type="submission" date="2009-10" db="EMBL/GenBank/DDBJ databases">
        <title>Diversity of trophic interactions inside an arsenic-rich microbial ecosystem.</title>
        <authorList>
            <person name="Bertin P.N."/>
            <person name="Heinrich-Salmeron A."/>
            <person name="Pelletier E."/>
            <person name="Goulhen-Chollet F."/>
            <person name="Arsene-Ploetze F."/>
            <person name="Gallien S."/>
            <person name="Calteau A."/>
            <person name="Vallenet D."/>
            <person name="Casiot C."/>
            <person name="Chane-Woon-Ming B."/>
            <person name="Giloteaux L."/>
            <person name="Barakat M."/>
            <person name="Bonnefoy V."/>
            <person name="Bruneel O."/>
            <person name="Chandler M."/>
            <person name="Cleiss J."/>
            <person name="Duran R."/>
            <person name="Elbaz-Poulichet F."/>
            <person name="Fonknechten N."/>
            <person name="Lauga B."/>
            <person name="Mornico D."/>
            <person name="Ortet P."/>
            <person name="Schaeffer C."/>
            <person name="Siguier P."/>
            <person name="Alexander Thil Smith A."/>
            <person name="Van Dorsselaer A."/>
            <person name="Weissenbach J."/>
            <person name="Medigue C."/>
            <person name="Le Paslier D."/>
        </authorList>
    </citation>
    <scope>NUCLEOTIDE SEQUENCE</scope>
</reference>
<keyword evidence="1 3" id="KW-0808">Transferase</keyword>
<accession>E6Q151</accession>
<dbReference type="EC" id="2.7.7.60" evidence="3"/>
<evidence type="ECO:0000256" key="1">
    <source>
        <dbReference type="ARBA" id="ARBA00022679"/>
    </source>
</evidence>
<dbReference type="AlphaFoldDB" id="E6Q151"/>
<keyword evidence="2 3" id="KW-0548">Nucleotidyltransferase</keyword>
<gene>
    <name evidence="3" type="primary">ispD</name>
    <name evidence="3" type="ORF">CARN4_0259</name>
</gene>